<dbReference type="EnsemblMetazoa" id="AFUN019822-RA">
    <property type="protein sequence ID" value="AFUN019822-PA"/>
    <property type="gene ID" value="AFUN019822"/>
</dbReference>
<dbReference type="AlphaFoldDB" id="A0A4Y0BII4"/>
<dbReference type="SUPFAM" id="SSF56672">
    <property type="entry name" value="DNA/RNA polymerases"/>
    <property type="match status" value="1"/>
</dbReference>
<evidence type="ECO:0000256" key="1">
    <source>
        <dbReference type="SAM" id="MobiDB-lite"/>
    </source>
</evidence>
<dbReference type="Pfam" id="PF23309">
    <property type="entry name" value="DUF7083"/>
    <property type="match status" value="1"/>
</dbReference>
<dbReference type="InterPro" id="IPR055510">
    <property type="entry name" value="DUF7083"/>
</dbReference>
<organism evidence="3">
    <name type="scientific">Anopheles funestus</name>
    <name type="common">African malaria mosquito</name>
    <dbReference type="NCBI Taxonomy" id="62324"/>
    <lineage>
        <taxon>Eukaryota</taxon>
        <taxon>Metazoa</taxon>
        <taxon>Ecdysozoa</taxon>
        <taxon>Arthropoda</taxon>
        <taxon>Hexapoda</taxon>
        <taxon>Insecta</taxon>
        <taxon>Pterygota</taxon>
        <taxon>Neoptera</taxon>
        <taxon>Endopterygota</taxon>
        <taxon>Diptera</taxon>
        <taxon>Nematocera</taxon>
        <taxon>Culicoidea</taxon>
        <taxon>Culicidae</taxon>
        <taxon>Anophelinae</taxon>
        <taxon>Anopheles</taxon>
    </lineage>
</organism>
<accession>A0A4Y0BII4</accession>
<dbReference type="VEuPathDB" id="VectorBase:AFUN2_014527"/>
<proteinExistence type="predicted"/>
<dbReference type="PANTHER" id="PTHR37984:SF5">
    <property type="entry name" value="PROTEIN NYNRIN-LIKE"/>
    <property type="match status" value="1"/>
</dbReference>
<dbReference type="VEuPathDB" id="VectorBase:AFUN019822"/>
<name>A0A4Y0BII4_ANOFN</name>
<dbReference type="PANTHER" id="PTHR37984">
    <property type="entry name" value="PROTEIN CBG26694"/>
    <property type="match status" value="1"/>
</dbReference>
<protein>
    <recommendedName>
        <fullName evidence="2">DUF7083 domain-containing protein</fullName>
    </recommendedName>
</protein>
<reference evidence="3" key="1">
    <citation type="submission" date="2020-05" db="UniProtKB">
        <authorList>
            <consortium name="EnsemblMetazoa"/>
        </authorList>
    </citation>
    <scope>IDENTIFICATION</scope>
    <source>
        <strain evidence="3">FUMOZ</strain>
    </source>
</reference>
<evidence type="ECO:0000259" key="2">
    <source>
        <dbReference type="Pfam" id="PF23309"/>
    </source>
</evidence>
<dbReference type="InterPro" id="IPR050951">
    <property type="entry name" value="Retrovirus_Pol_polyprotein"/>
</dbReference>
<dbReference type="STRING" id="62324.A0A4Y0BII4"/>
<dbReference type="GO" id="GO:0071897">
    <property type="term" value="P:DNA biosynthetic process"/>
    <property type="evidence" value="ECO:0007669"/>
    <property type="project" value="UniProtKB-ARBA"/>
</dbReference>
<dbReference type="VEuPathDB" id="VectorBase:AFUN2_000996"/>
<feature type="domain" description="DUF7083" evidence="2">
    <location>
        <begin position="80"/>
        <end position="166"/>
    </location>
</feature>
<feature type="region of interest" description="Disordered" evidence="1">
    <location>
        <begin position="1"/>
        <end position="27"/>
    </location>
</feature>
<evidence type="ECO:0000313" key="3">
    <source>
        <dbReference type="EnsemblMetazoa" id="AFUN019822-PA"/>
    </source>
</evidence>
<dbReference type="InterPro" id="IPR043502">
    <property type="entry name" value="DNA/RNA_pol_sf"/>
</dbReference>
<dbReference type="Gene3D" id="3.10.10.10">
    <property type="entry name" value="HIV Type 1 Reverse Transcriptase, subunit A, domain 1"/>
    <property type="match status" value="1"/>
</dbReference>
<sequence length="550" mass="62688">MMLNPDDLNSEQQPSRSSHESHRQCSVPAPNTAWIQEMFKQQQCILHQQQEAFLKQQESFLTRMMSSMNVRETNGPEFLIESLAKQVTEFRFDPEENITFAARYRRFEGLFEKDAGKLPDDAKMRLLLRKLGVTEHERYNSYILPQKACDFGFAETIVKLRALFGLKESDVRKRYKCFQLQKLPTEDHVTFSCRINKATVDAELGGISVEAVKCIIFVYGLKEEQDTDVRMKLLSSMEEKKDITLAQLTDLCENLINLKKDTTFLARESKVHMVGEEKCRSPKTKWQNSSEIVKKATGLGSVLIRAINAASVSSLNTKKGFATRRLGEQAEQKKTPQRKNRVGQCNQEHTWMRKCCTFAYDLHIVGEFACLMIVGEQCKNCMIRVTTVDLALFGKDSMDAFNLWNVPLTAVCNCVGLVEPCRAILQKEFPKFFSGKLGCCTKAKIQLKLEEGATPVFRPRRPVAYAMFQAVDDEPERLEKDGIISKVDYSEWATPIVVVRKTNGKIRVCGDYSTGLNDMLQPHQYPLPLPQDIFAIVFGRNRPCITSAKH</sequence>